<organism evidence="1">
    <name type="scientific">Gibberella zeae</name>
    <name type="common">Wheat head blight fungus</name>
    <name type="synonym">Fusarium graminearum</name>
    <dbReference type="NCBI Taxonomy" id="5518"/>
    <lineage>
        <taxon>Eukaryota</taxon>
        <taxon>Fungi</taxon>
        <taxon>Dikarya</taxon>
        <taxon>Ascomycota</taxon>
        <taxon>Pezizomycotina</taxon>
        <taxon>Sordariomycetes</taxon>
        <taxon>Hypocreomycetidae</taxon>
        <taxon>Hypocreales</taxon>
        <taxon>Nectriaceae</taxon>
        <taxon>Fusarium</taxon>
    </lineage>
</organism>
<accession>A0A4E9DU51</accession>
<protein>
    <submittedName>
        <fullName evidence="1">Uncharacterized protein</fullName>
    </submittedName>
</protein>
<name>A0A4E9DU51_GIBZA</name>
<sequence length="80" mass="9394">MEQSTQSLLTSLSIPVRARENKQHWGIYVTDDQGKPTVHHASYHEGPWRYDAKFVDPLTMMAPRNNREKVYPVWDALFSY</sequence>
<proteinExistence type="predicted"/>
<reference evidence="1" key="1">
    <citation type="submission" date="2019-04" db="EMBL/GenBank/DDBJ databases">
        <authorList>
            <person name="Melise S."/>
            <person name="Noan J."/>
            <person name="Okalmin O."/>
        </authorList>
    </citation>
    <scope>NUCLEOTIDE SEQUENCE</scope>
    <source>
        <strain evidence="1">FN9</strain>
    </source>
</reference>
<gene>
    <name evidence="1" type="ORF">FUG_LOCUS237311</name>
</gene>
<dbReference type="EMBL" id="CAAKMV010000127">
    <property type="protein sequence ID" value="VIO57112.1"/>
    <property type="molecule type" value="Genomic_DNA"/>
</dbReference>
<evidence type="ECO:0000313" key="1">
    <source>
        <dbReference type="EMBL" id="VIO57112.1"/>
    </source>
</evidence>
<dbReference type="AlphaFoldDB" id="A0A4E9DU51"/>